<proteinExistence type="predicted"/>
<sequence length="276" mass="29182">MEALRSFMAAGSLTLGGNASIAVGPLGRNGEATGSLNTKGKLAAMYSYSKTKGLFGGISIEGSVIVERQDANVQAYQNDTVTVQQLLTGSIEPPVWANNLIKTLESCMGTPGPKSWVEDQMTGGGYAFEGIGSPGSAPSTRKLKKGDKAAFPPPSWGAPKDSGGYFDDPTPPPADNSWQKGDTSATYAFQTHFEQDFSRDVPKHKRLASAHYPSTQDPFEISSNNHSRSLSLSATPRGSYMSTDPFKGPAELPTMTPAPTQSALHCSETGINRTAT</sequence>
<protein>
    <recommendedName>
        <fullName evidence="2">Ysc84 actin-binding domain-containing protein</fullName>
    </recommendedName>
</protein>
<dbReference type="EMBL" id="JBBXMP010000002">
    <property type="protein sequence ID" value="KAL0072227.1"/>
    <property type="molecule type" value="Genomic_DNA"/>
</dbReference>
<feature type="region of interest" description="Disordered" evidence="1">
    <location>
        <begin position="213"/>
        <end position="276"/>
    </location>
</feature>
<evidence type="ECO:0000259" key="2">
    <source>
        <dbReference type="Pfam" id="PF04366"/>
    </source>
</evidence>
<evidence type="ECO:0000313" key="3">
    <source>
        <dbReference type="EMBL" id="KAL0072227.1"/>
    </source>
</evidence>
<dbReference type="PANTHER" id="PTHR15629">
    <property type="entry name" value="SH3YL1 PROTEIN"/>
    <property type="match status" value="1"/>
</dbReference>
<dbReference type="InterPro" id="IPR007461">
    <property type="entry name" value="Ysc84_actin-binding"/>
</dbReference>
<reference evidence="3 4" key="1">
    <citation type="submission" date="2024-05" db="EMBL/GenBank/DDBJ databases">
        <title>A draft genome resource for the thread blight pathogen Marasmius tenuissimus strain MS-2.</title>
        <authorList>
            <person name="Yulfo-Soto G.E."/>
            <person name="Baruah I.K."/>
            <person name="Amoako-Attah I."/>
            <person name="Bukari Y."/>
            <person name="Meinhardt L.W."/>
            <person name="Bailey B.A."/>
            <person name="Cohen S.P."/>
        </authorList>
    </citation>
    <scope>NUCLEOTIDE SEQUENCE [LARGE SCALE GENOMIC DNA]</scope>
    <source>
        <strain evidence="3 4">MS-2</strain>
    </source>
</reference>
<dbReference type="Pfam" id="PF04366">
    <property type="entry name" value="Ysc84"/>
    <property type="match status" value="1"/>
</dbReference>
<dbReference type="InterPro" id="IPR051702">
    <property type="entry name" value="SH3_domain_YSC84-like"/>
</dbReference>
<evidence type="ECO:0000313" key="4">
    <source>
        <dbReference type="Proteomes" id="UP001437256"/>
    </source>
</evidence>
<feature type="compositionally biased region" description="Polar residues" evidence="1">
    <location>
        <begin position="257"/>
        <end position="276"/>
    </location>
</feature>
<feature type="domain" description="Ysc84 actin-binding" evidence="2">
    <location>
        <begin position="2"/>
        <end position="106"/>
    </location>
</feature>
<feature type="compositionally biased region" description="Low complexity" evidence="1">
    <location>
        <begin position="222"/>
        <end position="233"/>
    </location>
</feature>
<dbReference type="Proteomes" id="UP001437256">
    <property type="component" value="Unassembled WGS sequence"/>
</dbReference>
<accession>A0ABR3AE72</accession>
<organism evidence="3 4">
    <name type="scientific">Marasmius tenuissimus</name>
    <dbReference type="NCBI Taxonomy" id="585030"/>
    <lineage>
        <taxon>Eukaryota</taxon>
        <taxon>Fungi</taxon>
        <taxon>Dikarya</taxon>
        <taxon>Basidiomycota</taxon>
        <taxon>Agaricomycotina</taxon>
        <taxon>Agaricomycetes</taxon>
        <taxon>Agaricomycetidae</taxon>
        <taxon>Agaricales</taxon>
        <taxon>Marasmiineae</taxon>
        <taxon>Marasmiaceae</taxon>
        <taxon>Marasmius</taxon>
    </lineage>
</organism>
<dbReference type="PANTHER" id="PTHR15629:SF2">
    <property type="entry name" value="SH3 DOMAIN-CONTAINING YSC84-LIKE PROTEIN 1"/>
    <property type="match status" value="1"/>
</dbReference>
<comment type="caution">
    <text evidence="3">The sequence shown here is derived from an EMBL/GenBank/DDBJ whole genome shotgun (WGS) entry which is preliminary data.</text>
</comment>
<keyword evidence="4" id="KW-1185">Reference proteome</keyword>
<gene>
    <name evidence="3" type="ORF">AAF712_001152</name>
</gene>
<name>A0ABR3AE72_9AGAR</name>
<evidence type="ECO:0000256" key="1">
    <source>
        <dbReference type="SAM" id="MobiDB-lite"/>
    </source>
</evidence>
<feature type="region of interest" description="Disordered" evidence="1">
    <location>
        <begin position="130"/>
        <end position="181"/>
    </location>
</feature>